<keyword evidence="4" id="KW-0807">Transducer</keyword>
<feature type="transmembrane region" description="Helical" evidence="7">
    <location>
        <begin position="341"/>
        <end position="360"/>
    </location>
</feature>
<evidence type="ECO:0000313" key="10">
    <source>
        <dbReference type="Proteomes" id="UP000077115"/>
    </source>
</evidence>
<keyword evidence="4" id="KW-0297">G-protein coupled receptor</keyword>
<organism evidence="9 10">
    <name type="scientific">Batrachochytrium dendrobatidis (strain JEL423)</name>
    <dbReference type="NCBI Taxonomy" id="403673"/>
    <lineage>
        <taxon>Eukaryota</taxon>
        <taxon>Fungi</taxon>
        <taxon>Fungi incertae sedis</taxon>
        <taxon>Chytridiomycota</taxon>
        <taxon>Chytridiomycota incertae sedis</taxon>
        <taxon>Chytridiomycetes</taxon>
        <taxon>Rhizophydiales</taxon>
        <taxon>Rhizophydiales incertae sedis</taxon>
        <taxon>Batrachochytrium</taxon>
    </lineage>
</organism>
<evidence type="ECO:0000259" key="8">
    <source>
        <dbReference type="PROSITE" id="PS50262"/>
    </source>
</evidence>
<feature type="transmembrane region" description="Helical" evidence="7">
    <location>
        <begin position="12"/>
        <end position="32"/>
    </location>
</feature>
<comment type="subcellular location">
    <subcellularLocation>
        <location evidence="1">Membrane</location>
        <topology evidence="1">Multi-pass membrane protein</topology>
    </subcellularLocation>
</comment>
<dbReference type="GO" id="GO:0016020">
    <property type="term" value="C:membrane"/>
    <property type="evidence" value="ECO:0007669"/>
    <property type="project" value="UniProtKB-SubCell"/>
</dbReference>
<keyword evidence="6" id="KW-0675">Receptor</keyword>
<evidence type="ECO:0000256" key="7">
    <source>
        <dbReference type="SAM" id="Phobius"/>
    </source>
</evidence>
<reference evidence="9 10" key="2">
    <citation type="submission" date="2016-05" db="EMBL/GenBank/DDBJ databases">
        <title>Lineage-specific infection strategies underlie the spectrum of fungal disease in amphibians.</title>
        <authorList>
            <person name="Cuomo C.A."/>
            <person name="Farrer R.A."/>
            <person name="James T."/>
            <person name="Longcore J."/>
            <person name="Birren B."/>
        </authorList>
    </citation>
    <scope>NUCLEOTIDE SEQUENCE [LARGE SCALE GENOMIC DNA]</scope>
    <source>
        <strain evidence="9 10">JEL423</strain>
    </source>
</reference>
<dbReference type="PRINTS" id="PR00237">
    <property type="entry name" value="GPCRRHODOPSN"/>
</dbReference>
<keyword evidence="5 7" id="KW-0472">Membrane</keyword>
<dbReference type="Gene3D" id="1.20.1070.10">
    <property type="entry name" value="Rhodopsin 7-helix transmembrane proteins"/>
    <property type="match status" value="1"/>
</dbReference>
<evidence type="ECO:0000256" key="1">
    <source>
        <dbReference type="ARBA" id="ARBA00004141"/>
    </source>
</evidence>
<evidence type="ECO:0000256" key="5">
    <source>
        <dbReference type="ARBA" id="ARBA00023136"/>
    </source>
</evidence>
<dbReference type="SUPFAM" id="SSF81321">
    <property type="entry name" value="Family A G protein-coupled receptor-like"/>
    <property type="match status" value="1"/>
</dbReference>
<dbReference type="InterPro" id="IPR017452">
    <property type="entry name" value="GPCR_Rhodpsn_7TM"/>
</dbReference>
<proteinExistence type="predicted"/>
<dbReference type="PROSITE" id="PS50262">
    <property type="entry name" value="G_PROTEIN_RECEP_F1_2"/>
    <property type="match status" value="1"/>
</dbReference>
<evidence type="ECO:0000256" key="3">
    <source>
        <dbReference type="ARBA" id="ARBA00022989"/>
    </source>
</evidence>
<dbReference type="STRING" id="403673.A0A177WPA6"/>
<feature type="transmembrane region" description="Helical" evidence="7">
    <location>
        <begin position="85"/>
        <end position="109"/>
    </location>
</feature>
<dbReference type="Pfam" id="PF00001">
    <property type="entry name" value="7tm_1"/>
    <property type="match status" value="1"/>
</dbReference>
<dbReference type="GO" id="GO:0004930">
    <property type="term" value="F:G protein-coupled receptor activity"/>
    <property type="evidence" value="ECO:0007669"/>
    <property type="project" value="UniProtKB-KW"/>
</dbReference>
<feature type="transmembrane region" description="Helical" evidence="7">
    <location>
        <begin position="173"/>
        <end position="191"/>
    </location>
</feature>
<evidence type="ECO:0000256" key="4">
    <source>
        <dbReference type="ARBA" id="ARBA00023040"/>
    </source>
</evidence>
<gene>
    <name evidence="9" type="ORF">BDEG_24828</name>
</gene>
<keyword evidence="2 7" id="KW-0812">Transmembrane</keyword>
<evidence type="ECO:0000256" key="2">
    <source>
        <dbReference type="ARBA" id="ARBA00022692"/>
    </source>
</evidence>
<evidence type="ECO:0000256" key="6">
    <source>
        <dbReference type="ARBA" id="ARBA00023170"/>
    </source>
</evidence>
<accession>A0A177WPA6</accession>
<dbReference type="EMBL" id="DS022305">
    <property type="protein sequence ID" value="OAJ41191.1"/>
    <property type="molecule type" value="Genomic_DNA"/>
</dbReference>
<feature type="transmembrane region" description="Helical" evidence="7">
    <location>
        <begin position="307"/>
        <end position="329"/>
    </location>
</feature>
<dbReference type="VEuPathDB" id="FungiDB:BDEG_24828"/>
<keyword evidence="3 7" id="KW-1133">Transmembrane helix</keyword>
<sequence>MSSDYHPEFLITLMFISVSAIIANTLMAIAVMRNQAIRTAEYFYNVNVVLSDLVFAVMVLLVTIISLANGIPAVTNYIGCQAVGYVLQSMGASSVLTIALITLNHYRVIVLEKPRLTYHDVAVHLGGLWLICLTTSTIQFVFGEKFIPRPAHLHCHYDYASKDLLIRILTGQLIVHLVGLPIVVCLAYWAIYRKVAEVEQLAVKGKSHYVTTEVASELQSKDHKQTIELAPMQNSYTISRDVKGSNRIAESNDGTATFKLTVPDTNSENFPTASAASTSASTPIRPHIPSSPVGLNEALSNVAKRGLMISMSFSICWLPTLVVCILEIFTGQTIPWRVDALVTMIAAFNTLSNPIVFFYVDRRLWKSLQEMVKPLHNYHL</sequence>
<reference evidence="9 10" key="1">
    <citation type="submission" date="2006-10" db="EMBL/GenBank/DDBJ databases">
        <title>The Genome Sequence of Batrachochytrium dendrobatidis JEL423.</title>
        <authorList>
            <consortium name="The Broad Institute Genome Sequencing Platform"/>
            <person name="Birren B."/>
            <person name="Lander E."/>
            <person name="Galagan J."/>
            <person name="Cuomo C."/>
            <person name="Devon K."/>
            <person name="Jaffe D."/>
            <person name="Butler J."/>
            <person name="Alvarez P."/>
            <person name="Gnerre S."/>
            <person name="Grabherr M."/>
            <person name="Kleber M."/>
            <person name="Mauceli E."/>
            <person name="Brockman W."/>
            <person name="Young S."/>
            <person name="LaButti K."/>
            <person name="Sykes S."/>
            <person name="DeCaprio D."/>
            <person name="Crawford M."/>
            <person name="Koehrsen M."/>
            <person name="Engels R."/>
            <person name="Montgomery P."/>
            <person name="Pearson M."/>
            <person name="Howarth C."/>
            <person name="Larson L."/>
            <person name="White J."/>
            <person name="O'Leary S."/>
            <person name="Kodira C."/>
            <person name="Zeng Q."/>
            <person name="Yandava C."/>
            <person name="Alvarado L."/>
            <person name="Longcore J."/>
            <person name="James T."/>
        </authorList>
    </citation>
    <scope>NUCLEOTIDE SEQUENCE [LARGE SCALE GENOMIC DNA]</scope>
    <source>
        <strain evidence="9 10">JEL423</strain>
    </source>
</reference>
<dbReference type="InterPro" id="IPR050125">
    <property type="entry name" value="GPCR_opsins"/>
</dbReference>
<feature type="transmembrane region" description="Helical" evidence="7">
    <location>
        <begin position="121"/>
        <end position="142"/>
    </location>
</feature>
<protein>
    <recommendedName>
        <fullName evidence="8">G-protein coupled receptors family 1 profile domain-containing protein</fullName>
    </recommendedName>
</protein>
<feature type="transmembrane region" description="Helical" evidence="7">
    <location>
        <begin position="44"/>
        <end position="65"/>
    </location>
</feature>
<dbReference type="AlphaFoldDB" id="A0A177WPA6"/>
<dbReference type="Proteomes" id="UP000077115">
    <property type="component" value="Unassembled WGS sequence"/>
</dbReference>
<evidence type="ECO:0000313" key="9">
    <source>
        <dbReference type="EMBL" id="OAJ41191.1"/>
    </source>
</evidence>
<name>A0A177WPA6_BATDL</name>
<feature type="domain" description="G-protein coupled receptors family 1 profile" evidence="8">
    <location>
        <begin position="23"/>
        <end position="357"/>
    </location>
</feature>
<dbReference type="PANTHER" id="PTHR24240">
    <property type="entry name" value="OPSIN"/>
    <property type="match status" value="1"/>
</dbReference>
<dbReference type="InterPro" id="IPR000276">
    <property type="entry name" value="GPCR_Rhodpsn"/>
</dbReference>